<gene>
    <name evidence="3" type="ORF">NSJP_3450</name>
</gene>
<accession>A0A1W1I9B4</accession>
<dbReference type="PANTHER" id="PTHR34136">
    <property type="match status" value="1"/>
</dbReference>
<dbReference type="KEGG" id="nja:NSJP_3450"/>
<keyword evidence="2" id="KW-0808">Transferase</keyword>
<reference evidence="3 4" key="1">
    <citation type="submission" date="2017-03" db="EMBL/GenBank/DDBJ databases">
        <authorList>
            <person name="Afonso C.L."/>
            <person name="Miller P.J."/>
            <person name="Scott M.A."/>
            <person name="Spackman E."/>
            <person name="Goraichik I."/>
            <person name="Dimitrov K.M."/>
            <person name="Suarez D.L."/>
            <person name="Swayne D.E."/>
        </authorList>
    </citation>
    <scope>NUCLEOTIDE SEQUENCE [LARGE SCALE GENOMIC DNA]</scope>
    <source>
        <strain evidence="3">Genome sequencing of Nitrospira japonica strain NJ11</strain>
    </source>
</reference>
<keyword evidence="1" id="KW-0328">Glycosyltransferase</keyword>
<dbReference type="InterPro" id="IPR004629">
    <property type="entry name" value="WecG_TagA_CpsF"/>
</dbReference>
<organism evidence="3 4">
    <name type="scientific">Nitrospira japonica</name>
    <dbReference type="NCBI Taxonomy" id="1325564"/>
    <lineage>
        <taxon>Bacteria</taxon>
        <taxon>Pseudomonadati</taxon>
        <taxon>Nitrospirota</taxon>
        <taxon>Nitrospiria</taxon>
        <taxon>Nitrospirales</taxon>
        <taxon>Nitrospiraceae</taxon>
        <taxon>Nitrospira</taxon>
    </lineage>
</organism>
<dbReference type="STRING" id="1325564.NSJP_3450"/>
<dbReference type="OrthoDB" id="9771846at2"/>
<sequence length="252" mass="28288">MNREAGVLLGVPIDRKALPALTEESVQAIDGSVSQRIFACANPHSLVVAHDDPDFQRALVQAEFVVADGVGVSLMARVTGLQIGPRIAGLDYFAAVLNALQARGAGRVFFFGSSQRVLDLIAARFVMEFPSLTLCGVLSPPFGEWDEAENSKMIRHINEARPDVLWVGMTAPKQEKWVERNRRQLRVPVIGSIGAVFDFYAGTYQRAPSWVCRMGFEWMYRFMLEPRRMWKRNVVSAPKFIWLALRHHLFAA</sequence>
<evidence type="ECO:0000313" key="4">
    <source>
        <dbReference type="Proteomes" id="UP000192042"/>
    </source>
</evidence>
<dbReference type="NCBIfam" id="TIGR00696">
    <property type="entry name" value="wecG_tagA_cpsF"/>
    <property type="match status" value="1"/>
</dbReference>
<evidence type="ECO:0000313" key="3">
    <source>
        <dbReference type="EMBL" id="SLM49617.1"/>
    </source>
</evidence>
<dbReference type="GO" id="GO:0016758">
    <property type="term" value="F:hexosyltransferase activity"/>
    <property type="evidence" value="ECO:0007669"/>
    <property type="project" value="TreeGrafter"/>
</dbReference>
<keyword evidence="4" id="KW-1185">Reference proteome</keyword>
<dbReference type="Proteomes" id="UP000192042">
    <property type="component" value="Chromosome I"/>
</dbReference>
<evidence type="ECO:0008006" key="5">
    <source>
        <dbReference type="Google" id="ProtNLM"/>
    </source>
</evidence>
<dbReference type="PANTHER" id="PTHR34136:SF1">
    <property type="entry name" value="UDP-N-ACETYL-D-MANNOSAMINURONIC ACID TRANSFERASE"/>
    <property type="match status" value="1"/>
</dbReference>
<evidence type="ECO:0000256" key="1">
    <source>
        <dbReference type="ARBA" id="ARBA00022676"/>
    </source>
</evidence>
<proteinExistence type="predicted"/>
<dbReference type="RefSeq" id="WP_080887810.1">
    <property type="nucleotide sequence ID" value="NZ_LT828648.1"/>
</dbReference>
<dbReference type="Pfam" id="PF03808">
    <property type="entry name" value="Glyco_tran_WecG"/>
    <property type="match status" value="1"/>
</dbReference>
<dbReference type="AlphaFoldDB" id="A0A1W1I9B4"/>
<dbReference type="CDD" id="cd06533">
    <property type="entry name" value="Glyco_transf_WecG_TagA"/>
    <property type="match status" value="1"/>
</dbReference>
<dbReference type="EMBL" id="LT828648">
    <property type="protein sequence ID" value="SLM49617.1"/>
    <property type="molecule type" value="Genomic_DNA"/>
</dbReference>
<protein>
    <recommendedName>
        <fullName evidence="5">N-acetylglucosaminyldiphosphoundecaprenol N-acetyl-beta-D-mannosaminyltransferase</fullName>
    </recommendedName>
</protein>
<evidence type="ECO:0000256" key="2">
    <source>
        <dbReference type="ARBA" id="ARBA00022679"/>
    </source>
</evidence>
<name>A0A1W1I9B4_9BACT</name>